<dbReference type="AlphaFoldDB" id="A0AAE0FVL7"/>
<proteinExistence type="predicted"/>
<evidence type="ECO:0000256" key="1">
    <source>
        <dbReference type="SAM" id="MobiDB-lite"/>
    </source>
</evidence>
<name>A0AAE0FVL7_9CHLO</name>
<dbReference type="EMBL" id="LGRX02012791">
    <property type="protein sequence ID" value="KAK3266861.1"/>
    <property type="molecule type" value="Genomic_DNA"/>
</dbReference>
<evidence type="ECO:0000313" key="2">
    <source>
        <dbReference type="EMBL" id="KAK3266861.1"/>
    </source>
</evidence>
<keyword evidence="3" id="KW-1185">Reference proteome</keyword>
<sequence length="314" mass="35684">MESLFGLSAGAPTETVPTLAERDLSVVSTEEQHIARKEGVEWLQEMEVGQRLFTQLEQNERRRRSLDDDSEKTKYLEAARRHWLQGRHFPGEGHLPPQRRKSFDDQKTAKEQLPWRVDDLFHQAQRSPFFQETKDSETSAEPCEWAQELDAAERLYEAMLEAQAVEANKREKDQPEKLSHLAQGVAFRRWTGLEHLPAHLRPHQQLSSPDPSCTKAAHTKSSTPTKDEPPMTLPWRLDDLFPEPAIKAQMGTHHVIDTDDDDYDDYDDGNEGIQLLPTSTQGDISNSNTSFFAFPSVFGEQLMPMAPAPGADDL</sequence>
<feature type="region of interest" description="Disordered" evidence="1">
    <location>
        <begin position="202"/>
        <end position="231"/>
    </location>
</feature>
<gene>
    <name evidence="2" type="ORF">CYMTET_24548</name>
</gene>
<protein>
    <submittedName>
        <fullName evidence="2">Uncharacterized protein</fullName>
    </submittedName>
</protein>
<feature type="region of interest" description="Disordered" evidence="1">
    <location>
        <begin position="87"/>
        <end position="108"/>
    </location>
</feature>
<reference evidence="2 3" key="1">
    <citation type="journal article" date="2015" name="Genome Biol. Evol.">
        <title>Comparative Genomics of a Bacterivorous Green Alga Reveals Evolutionary Causalities and Consequences of Phago-Mixotrophic Mode of Nutrition.</title>
        <authorList>
            <person name="Burns J.A."/>
            <person name="Paasch A."/>
            <person name="Narechania A."/>
            <person name="Kim E."/>
        </authorList>
    </citation>
    <scope>NUCLEOTIDE SEQUENCE [LARGE SCALE GENOMIC DNA]</scope>
    <source>
        <strain evidence="2 3">PLY_AMNH</strain>
    </source>
</reference>
<evidence type="ECO:0000313" key="3">
    <source>
        <dbReference type="Proteomes" id="UP001190700"/>
    </source>
</evidence>
<accession>A0AAE0FVL7</accession>
<comment type="caution">
    <text evidence="2">The sequence shown here is derived from an EMBL/GenBank/DDBJ whole genome shotgun (WGS) entry which is preliminary data.</text>
</comment>
<organism evidence="2 3">
    <name type="scientific">Cymbomonas tetramitiformis</name>
    <dbReference type="NCBI Taxonomy" id="36881"/>
    <lineage>
        <taxon>Eukaryota</taxon>
        <taxon>Viridiplantae</taxon>
        <taxon>Chlorophyta</taxon>
        <taxon>Pyramimonadophyceae</taxon>
        <taxon>Pyramimonadales</taxon>
        <taxon>Pyramimonadaceae</taxon>
        <taxon>Cymbomonas</taxon>
    </lineage>
</organism>
<dbReference type="Proteomes" id="UP001190700">
    <property type="component" value="Unassembled WGS sequence"/>
</dbReference>